<evidence type="ECO:0000256" key="1">
    <source>
        <dbReference type="ARBA" id="ARBA00004123"/>
    </source>
</evidence>
<dbReference type="GO" id="GO:0008270">
    <property type="term" value="F:zinc ion binding"/>
    <property type="evidence" value="ECO:0007669"/>
    <property type="project" value="UniProtKB-KW"/>
</dbReference>
<evidence type="ECO:0000313" key="6">
    <source>
        <dbReference type="EMBL" id="CAI2192170.1"/>
    </source>
</evidence>
<evidence type="ECO:0000256" key="3">
    <source>
        <dbReference type="ARBA" id="ARBA00022771"/>
    </source>
</evidence>
<dbReference type="PANTHER" id="PTHR46481">
    <property type="entry name" value="ZINC FINGER BED DOMAIN-CONTAINING PROTEIN 4"/>
    <property type="match status" value="1"/>
</dbReference>
<comment type="subcellular location">
    <subcellularLocation>
        <location evidence="1">Nucleus</location>
    </subcellularLocation>
</comment>
<protein>
    <submittedName>
        <fullName evidence="6">17323_t:CDS:1</fullName>
    </submittedName>
</protein>
<dbReference type="SUPFAM" id="SSF53098">
    <property type="entry name" value="Ribonuclease H-like"/>
    <property type="match status" value="1"/>
</dbReference>
<gene>
    <name evidence="6" type="ORF">FWILDA_LOCUS15443</name>
</gene>
<dbReference type="InterPro" id="IPR012337">
    <property type="entry name" value="RNaseH-like_sf"/>
</dbReference>
<evidence type="ECO:0000256" key="5">
    <source>
        <dbReference type="ARBA" id="ARBA00023242"/>
    </source>
</evidence>
<evidence type="ECO:0000256" key="4">
    <source>
        <dbReference type="ARBA" id="ARBA00022833"/>
    </source>
</evidence>
<evidence type="ECO:0000256" key="2">
    <source>
        <dbReference type="ARBA" id="ARBA00022723"/>
    </source>
</evidence>
<dbReference type="PANTHER" id="PTHR46481:SF10">
    <property type="entry name" value="ZINC FINGER BED DOMAIN-CONTAINING PROTEIN 39"/>
    <property type="match status" value="1"/>
</dbReference>
<dbReference type="Proteomes" id="UP001153678">
    <property type="component" value="Unassembled WGS sequence"/>
</dbReference>
<dbReference type="AlphaFoldDB" id="A0A9W4T494"/>
<keyword evidence="2" id="KW-0479">Metal-binding</keyword>
<comment type="caution">
    <text evidence="6">The sequence shown here is derived from an EMBL/GenBank/DDBJ whole genome shotgun (WGS) entry which is preliminary data.</text>
</comment>
<reference evidence="6" key="1">
    <citation type="submission" date="2022-08" db="EMBL/GenBank/DDBJ databases">
        <authorList>
            <person name="Kallberg Y."/>
            <person name="Tangrot J."/>
            <person name="Rosling A."/>
        </authorList>
    </citation>
    <scope>NUCLEOTIDE SEQUENCE</scope>
    <source>
        <strain evidence="6">Wild A</strain>
    </source>
</reference>
<keyword evidence="3" id="KW-0863">Zinc-finger</keyword>
<sequence length="292" mass="34391">MNMEGNNTTDEQALSRLPNKKRQKCYTSWVWNWITRDEESWIEKYNIEGCETSLSLNSATFSFTYHLGHAHLITKYTPITQIKTELNIEKVEEIAIESLSKNKQKQTNFRILEFIIDDLQPFVLLKNEKFKNFCITLFTTDLWTGFHKSYISVTVHWITTDFELQQILLTIEEMQYNHTGTNIAAKLQHIFDRWNINLRERIITSINDNDIKIIKAFRKLGIINIPYCVHTIHLAISDGLKIDSSQELLKKIKALNIFFVHHNKYQSRFLQIQKVLQPTKEALAPIQDVDMR</sequence>
<dbReference type="OrthoDB" id="2415925at2759"/>
<keyword evidence="4" id="KW-0862">Zinc</keyword>
<dbReference type="EMBL" id="CAMKVN010008076">
    <property type="protein sequence ID" value="CAI2192170.1"/>
    <property type="molecule type" value="Genomic_DNA"/>
</dbReference>
<organism evidence="6 7">
    <name type="scientific">Funneliformis geosporum</name>
    <dbReference type="NCBI Taxonomy" id="1117311"/>
    <lineage>
        <taxon>Eukaryota</taxon>
        <taxon>Fungi</taxon>
        <taxon>Fungi incertae sedis</taxon>
        <taxon>Mucoromycota</taxon>
        <taxon>Glomeromycotina</taxon>
        <taxon>Glomeromycetes</taxon>
        <taxon>Glomerales</taxon>
        <taxon>Glomeraceae</taxon>
        <taxon>Funneliformis</taxon>
    </lineage>
</organism>
<accession>A0A9W4T494</accession>
<dbReference type="GO" id="GO:0005634">
    <property type="term" value="C:nucleus"/>
    <property type="evidence" value="ECO:0007669"/>
    <property type="project" value="UniProtKB-SubCell"/>
</dbReference>
<name>A0A9W4T494_9GLOM</name>
<evidence type="ECO:0000313" key="7">
    <source>
        <dbReference type="Proteomes" id="UP001153678"/>
    </source>
</evidence>
<keyword evidence="7" id="KW-1185">Reference proteome</keyword>
<proteinExistence type="predicted"/>
<keyword evidence="5" id="KW-0539">Nucleus</keyword>
<dbReference type="InterPro" id="IPR052035">
    <property type="entry name" value="ZnF_BED_domain_contain"/>
</dbReference>